<reference evidence="2 3" key="1">
    <citation type="journal article" date="2021" name="Nat. Plants">
        <title>The Taxus genome provides insights into paclitaxel biosynthesis.</title>
        <authorList>
            <person name="Xiong X."/>
            <person name="Gou J."/>
            <person name="Liao Q."/>
            <person name="Li Y."/>
            <person name="Zhou Q."/>
            <person name="Bi G."/>
            <person name="Li C."/>
            <person name="Du R."/>
            <person name="Wang X."/>
            <person name="Sun T."/>
            <person name="Guo L."/>
            <person name="Liang H."/>
            <person name="Lu P."/>
            <person name="Wu Y."/>
            <person name="Zhang Z."/>
            <person name="Ro D.K."/>
            <person name="Shang Y."/>
            <person name="Huang S."/>
            <person name="Yan J."/>
        </authorList>
    </citation>
    <scope>NUCLEOTIDE SEQUENCE [LARGE SCALE GENOMIC DNA]</scope>
    <source>
        <strain evidence="2">Ta-2019</strain>
    </source>
</reference>
<feature type="compositionally biased region" description="Polar residues" evidence="1">
    <location>
        <begin position="99"/>
        <end position="112"/>
    </location>
</feature>
<evidence type="ECO:0000313" key="3">
    <source>
        <dbReference type="Proteomes" id="UP000824469"/>
    </source>
</evidence>
<accession>A0AA38FAR2</accession>
<feature type="region of interest" description="Disordered" evidence="1">
    <location>
        <begin position="96"/>
        <end position="137"/>
    </location>
</feature>
<feature type="compositionally biased region" description="Low complexity" evidence="1">
    <location>
        <begin position="115"/>
        <end position="131"/>
    </location>
</feature>
<dbReference type="AlphaFoldDB" id="A0AA38FAR2"/>
<feature type="non-terminal residue" evidence="2">
    <location>
        <position position="1"/>
    </location>
</feature>
<dbReference type="Proteomes" id="UP000824469">
    <property type="component" value="Unassembled WGS sequence"/>
</dbReference>
<name>A0AA38FAR2_TAXCH</name>
<dbReference type="EMBL" id="JAHRHJ020000010">
    <property type="protein sequence ID" value="KAH9298839.1"/>
    <property type="molecule type" value="Genomic_DNA"/>
</dbReference>
<keyword evidence="3" id="KW-1185">Reference proteome</keyword>
<protein>
    <submittedName>
        <fullName evidence="2">Uncharacterized protein</fullName>
    </submittedName>
</protein>
<sequence>LDLLLCSLLPSRPPFSVAGSDDGRVNVGVSEAMLGSSSSGSLSSSVYVAPVETENDTSNKGIASAAAVQAQLLHSVIQHNMFPYSFSHQQFGPLFSGHPSPQQVPQYYNNSFFGPHSVQPQSPAQQSQSPSNLISET</sequence>
<proteinExistence type="predicted"/>
<comment type="caution">
    <text evidence="2">The sequence shown here is derived from an EMBL/GenBank/DDBJ whole genome shotgun (WGS) entry which is preliminary data.</text>
</comment>
<feature type="non-terminal residue" evidence="2">
    <location>
        <position position="137"/>
    </location>
</feature>
<evidence type="ECO:0000256" key="1">
    <source>
        <dbReference type="SAM" id="MobiDB-lite"/>
    </source>
</evidence>
<gene>
    <name evidence="2" type="ORF">KI387_030521</name>
</gene>
<evidence type="ECO:0000313" key="2">
    <source>
        <dbReference type="EMBL" id="KAH9298839.1"/>
    </source>
</evidence>
<organism evidence="2 3">
    <name type="scientific">Taxus chinensis</name>
    <name type="common">Chinese yew</name>
    <name type="synonym">Taxus wallichiana var. chinensis</name>
    <dbReference type="NCBI Taxonomy" id="29808"/>
    <lineage>
        <taxon>Eukaryota</taxon>
        <taxon>Viridiplantae</taxon>
        <taxon>Streptophyta</taxon>
        <taxon>Embryophyta</taxon>
        <taxon>Tracheophyta</taxon>
        <taxon>Spermatophyta</taxon>
        <taxon>Pinopsida</taxon>
        <taxon>Pinidae</taxon>
        <taxon>Conifers II</taxon>
        <taxon>Cupressales</taxon>
        <taxon>Taxaceae</taxon>
        <taxon>Taxus</taxon>
    </lineage>
</organism>